<evidence type="ECO:0000313" key="2">
    <source>
        <dbReference type="Proteomes" id="UP000717696"/>
    </source>
</evidence>
<proteinExistence type="predicted"/>
<sequence>MSSQGIRALVEVNNGTYEVSGRLVTHNMSDMVRLETIPRHVLLEENKTYDTADEWHVALVQMHIAQLIFQRNDLVTSEDECRNRKKYVARQIFRRLAKQGVYFRLCRRSVACPVPQNFPLHTLLRSIRLQLGFDCGRYPPWWLLWETAEMRSSGIDAWTGTWLSGLEMVQVEADVTSPSHLAAASFTQCDKAGK</sequence>
<organism evidence="1 2">
    <name type="scientific">Dactylonectria estremocensis</name>
    <dbReference type="NCBI Taxonomy" id="1079267"/>
    <lineage>
        <taxon>Eukaryota</taxon>
        <taxon>Fungi</taxon>
        <taxon>Dikarya</taxon>
        <taxon>Ascomycota</taxon>
        <taxon>Pezizomycotina</taxon>
        <taxon>Sordariomycetes</taxon>
        <taxon>Hypocreomycetidae</taxon>
        <taxon>Hypocreales</taxon>
        <taxon>Nectriaceae</taxon>
        <taxon>Dactylonectria</taxon>
    </lineage>
</organism>
<keyword evidence="2" id="KW-1185">Reference proteome</keyword>
<dbReference type="Proteomes" id="UP000717696">
    <property type="component" value="Unassembled WGS sequence"/>
</dbReference>
<gene>
    <name evidence="1" type="ORF">B0J13DRAFT_611026</name>
</gene>
<protein>
    <submittedName>
        <fullName evidence="1">Uncharacterized protein</fullName>
    </submittedName>
</protein>
<accession>A0A9P9E1Y6</accession>
<dbReference type="EMBL" id="JAGMUU010000020">
    <property type="protein sequence ID" value="KAH7129940.1"/>
    <property type="molecule type" value="Genomic_DNA"/>
</dbReference>
<dbReference type="OrthoDB" id="5412996at2759"/>
<reference evidence="1" key="1">
    <citation type="journal article" date="2021" name="Nat. Commun.">
        <title>Genetic determinants of endophytism in the Arabidopsis root mycobiome.</title>
        <authorList>
            <person name="Mesny F."/>
            <person name="Miyauchi S."/>
            <person name="Thiergart T."/>
            <person name="Pickel B."/>
            <person name="Atanasova L."/>
            <person name="Karlsson M."/>
            <person name="Huettel B."/>
            <person name="Barry K.W."/>
            <person name="Haridas S."/>
            <person name="Chen C."/>
            <person name="Bauer D."/>
            <person name="Andreopoulos W."/>
            <person name="Pangilinan J."/>
            <person name="LaButti K."/>
            <person name="Riley R."/>
            <person name="Lipzen A."/>
            <person name="Clum A."/>
            <person name="Drula E."/>
            <person name="Henrissat B."/>
            <person name="Kohler A."/>
            <person name="Grigoriev I.V."/>
            <person name="Martin F.M."/>
            <person name="Hacquard S."/>
        </authorList>
    </citation>
    <scope>NUCLEOTIDE SEQUENCE</scope>
    <source>
        <strain evidence="1">MPI-CAGE-AT-0021</strain>
    </source>
</reference>
<comment type="caution">
    <text evidence="1">The sequence shown here is derived from an EMBL/GenBank/DDBJ whole genome shotgun (WGS) entry which is preliminary data.</text>
</comment>
<name>A0A9P9E1Y6_9HYPO</name>
<dbReference type="AlphaFoldDB" id="A0A9P9E1Y6"/>
<evidence type="ECO:0000313" key="1">
    <source>
        <dbReference type="EMBL" id="KAH7129940.1"/>
    </source>
</evidence>